<evidence type="ECO:0000313" key="4">
    <source>
        <dbReference type="Proteomes" id="UP000523000"/>
    </source>
</evidence>
<protein>
    <recommendedName>
        <fullName evidence="5">Sensor domain-containing protein</fullName>
    </recommendedName>
</protein>
<organism evidence="3 4">
    <name type="scientific">Paeniglutamicibacter cryotolerans</name>
    <dbReference type="NCBI Taxonomy" id="670079"/>
    <lineage>
        <taxon>Bacteria</taxon>
        <taxon>Bacillati</taxon>
        <taxon>Actinomycetota</taxon>
        <taxon>Actinomycetes</taxon>
        <taxon>Micrococcales</taxon>
        <taxon>Micrococcaceae</taxon>
        <taxon>Paeniglutamicibacter</taxon>
    </lineage>
</organism>
<evidence type="ECO:0000256" key="1">
    <source>
        <dbReference type="SAM" id="MobiDB-lite"/>
    </source>
</evidence>
<reference evidence="3 4" key="1">
    <citation type="submission" date="2020-08" db="EMBL/GenBank/DDBJ databases">
        <title>Sequencing the genomes of 1000 actinobacteria strains.</title>
        <authorList>
            <person name="Klenk H.-P."/>
        </authorList>
    </citation>
    <scope>NUCLEOTIDE SEQUENCE [LARGE SCALE GENOMIC DNA]</scope>
    <source>
        <strain evidence="3 4">DSM 22826</strain>
    </source>
</reference>
<dbReference type="EMBL" id="JACHVS010000001">
    <property type="protein sequence ID" value="MBB2994323.1"/>
    <property type="molecule type" value="Genomic_DNA"/>
</dbReference>
<name>A0A839QFC7_9MICC</name>
<dbReference type="Proteomes" id="UP000523000">
    <property type="component" value="Unassembled WGS sequence"/>
</dbReference>
<feature type="chain" id="PRO_5032804541" description="Sensor domain-containing protein" evidence="2">
    <location>
        <begin position="29"/>
        <end position="259"/>
    </location>
</feature>
<evidence type="ECO:0008006" key="5">
    <source>
        <dbReference type="Google" id="ProtNLM"/>
    </source>
</evidence>
<evidence type="ECO:0000313" key="3">
    <source>
        <dbReference type="EMBL" id="MBB2994323.1"/>
    </source>
</evidence>
<dbReference type="RefSeq" id="WP_183509699.1">
    <property type="nucleotide sequence ID" value="NZ_BAABGK010000031.1"/>
</dbReference>
<dbReference type="PROSITE" id="PS51257">
    <property type="entry name" value="PROKAR_LIPOPROTEIN"/>
    <property type="match status" value="1"/>
</dbReference>
<evidence type="ECO:0000256" key="2">
    <source>
        <dbReference type="SAM" id="SignalP"/>
    </source>
</evidence>
<feature type="region of interest" description="Disordered" evidence="1">
    <location>
        <begin position="27"/>
        <end position="61"/>
    </location>
</feature>
<feature type="signal peptide" evidence="2">
    <location>
        <begin position="1"/>
        <end position="28"/>
    </location>
</feature>
<keyword evidence="2" id="KW-0732">Signal</keyword>
<dbReference type="AlphaFoldDB" id="A0A839QFC7"/>
<sequence length="259" mass="26906">MSVNHRRTIQLVGTVLALSLALAGCSSAPEHGGPSLPEGHAPIATDGSVAPAEPSDPEKDVVSASRLAVASGISMAYALGFDKAREITGADLESLRQPPADTLKGVTVDPGTCAEVIEGLNWSPVQQGGEGARSDFINEKISVTGSVEVARIQDRAQLDAHLATARRLLGECHRLTLDDGSGAIPFSTVAPVVKDGGADSAILWTRAGEGHPMRQQALVLIKERGDHVAMVSFIAASNLQKPEFAKIAGQVLEAALSQL</sequence>
<keyword evidence="4" id="KW-1185">Reference proteome</keyword>
<accession>A0A839QFC7</accession>
<proteinExistence type="predicted"/>
<comment type="caution">
    <text evidence="3">The sequence shown here is derived from an EMBL/GenBank/DDBJ whole genome shotgun (WGS) entry which is preliminary data.</text>
</comment>
<gene>
    <name evidence="3" type="ORF">E9229_000514</name>
</gene>